<name>A0A1Q9DWH6_SYMMI</name>
<gene>
    <name evidence="2" type="ORF">AK812_SmicGene17910</name>
</gene>
<evidence type="ECO:0000313" key="2">
    <source>
        <dbReference type="EMBL" id="OLP99525.1"/>
    </source>
</evidence>
<dbReference type="AlphaFoldDB" id="A0A1Q9DWH6"/>
<feature type="compositionally biased region" description="Pro residues" evidence="1">
    <location>
        <begin position="405"/>
        <end position="415"/>
    </location>
</feature>
<evidence type="ECO:0000256" key="1">
    <source>
        <dbReference type="SAM" id="MobiDB-lite"/>
    </source>
</evidence>
<reference evidence="2 3" key="1">
    <citation type="submission" date="2016-02" db="EMBL/GenBank/DDBJ databases">
        <title>Genome analysis of coral dinoflagellate symbionts highlights evolutionary adaptations to a symbiotic lifestyle.</title>
        <authorList>
            <person name="Aranda M."/>
            <person name="Li Y."/>
            <person name="Liew Y.J."/>
            <person name="Baumgarten S."/>
            <person name="Simakov O."/>
            <person name="Wilson M."/>
            <person name="Piel J."/>
            <person name="Ashoor H."/>
            <person name="Bougouffa S."/>
            <person name="Bajic V.B."/>
            <person name="Ryu T."/>
            <person name="Ravasi T."/>
            <person name="Bayer T."/>
            <person name="Micklem G."/>
            <person name="Kim H."/>
            <person name="Bhak J."/>
            <person name="Lajeunesse T.C."/>
            <person name="Voolstra C.R."/>
        </authorList>
    </citation>
    <scope>NUCLEOTIDE SEQUENCE [LARGE SCALE GENOMIC DNA]</scope>
    <source>
        <strain evidence="2 3">CCMP2467</strain>
    </source>
</reference>
<keyword evidence="3" id="KW-1185">Reference proteome</keyword>
<evidence type="ECO:0000313" key="3">
    <source>
        <dbReference type="Proteomes" id="UP000186817"/>
    </source>
</evidence>
<proteinExistence type="predicted"/>
<dbReference type="EMBL" id="LSRX01000358">
    <property type="protein sequence ID" value="OLP99525.1"/>
    <property type="molecule type" value="Genomic_DNA"/>
</dbReference>
<feature type="region of interest" description="Disordered" evidence="1">
    <location>
        <begin position="400"/>
        <end position="433"/>
    </location>
</feature>
<dbReference type="Proteomes" id="UP000186817">
    <property type="component" value="Unassembled WGS sequence"/>
</dbReference>
<sequence length="433" mass="49774">MRVRFFWSELSSLLLDAPCSSIALRRAIRDVLYRTHAVAIFPKSGVETVGRRPPPDLWDDECYDVMVGRNAAWRRWCRECTAEVARGIGLFSFADITKGIEADFMQVQGMLKRARYEQRTANRRDHSFKTSGAPPPAVPHAGAALCQRALREHAGMIVVLDIITSTYESWRLSNQRSKRPPFPVCRRLSWLPVVPSVRTTFDTSSNAPRKDALRLQQKLKKQERARLDFHGLAGDVRGFLAFMTHKYGSFCRGWRKDVATDEMGVANVLQSDFFHAMRKIGYTGQLLTLWKELTHNEKESCWLADLDPKLSRGLDQLASGLWKVYRRGTQQAWEDIPRAWLTRMNFEEFLAWMNEQAIARSRGFAVSERQLFDVLDIKGIGTVTLKEFRFLDYWAHKRLKKPLPPDEAPPEPPTSPKSEPRHMAVVHAAYSRR</sequence>
<comment type="caution">
    <text evidence="2">The sequence shown here is derived from an EMBL/GenBank/DDBJ whole genome shotgun (WGS) entry which is preliminary data.</text>
</comment>
<protein>
    <recommendedName>
        <fullName evidence="4">EF-hand domain-containing protein</fullName>
    </recommendedName>
</protein>
<organism evidence="2 3">
    <name type="scientific">Symbiodinium microadriaticum</name>
    <name type="common">Dinoflagellate</name>
    <name type="synonym">Zooxanthella microadriatica</name>
    <dbReference type="NCBI Taxonomy" id="2951"/>
    <lineage>
        <taxon>Eukaryota</taxon>
        <taxon>Sar</taxon>
        <taxon>Alveolata</taxon>
        <taxon>Dinophyceae</taxon>
        <taxon>Suessiales</taxon>
        <taxon>Symbiodiniaceae</taxon>
        <taxon>Symbiodinium</taxon>
    </lineage>
</organism>
<accession>A0A1Q9DWH6</accession>
<evidence type="ECO:0008006" key="4">
    <source>
        <dbReference type="Google" id="ProtNLM"/>
    </source>
</evidence>